<dbReference type="EMBL" id="JAWDJX010000014">
    <property type="protein sequence ID" value="KAK3053883.1"/>
    <property type="molecule type" value="Genomic_DNA"/>
</dbReference>
<dbReference type="Proteomes" id="UP001271007">
    <property type="component" value="Unassembled WGS sequence"/>
</dbReference>
<dbReference type="AlphaFoldDB" id="A0AAJ0DNY0"/>
<dbReference type="SUPFAM" id="SSF53474">
    <property type="entry name" value="alpha/beta-Hydrolases"/>
    <property type="match status" value="1"/>
</dbReference>
<feature type="signal peptide" evidence="2">
    <location>
        <begin position="1"/>
        <end position="19"/>
    </location>
</feature>
<organism evidence="3 4">
    <name type="scientific">Extremus antarcticus</name>
    <dbReference type="NCBI Taxonomy" id="702011"/>
    <lineage>
        <taxon>Eukaryota</taxon>
        <taxon>Fungi</taxon>
        <taxon>Dikarya</taxon>
        <taxon>Ascomycota</taxon>
        <taxon>Pezizomycotina</taxon>
        <taxon>Dothideomycetes</taxon>
        <taxon>Dothideomycetidae</taxon>
        <taxon>Mycosphaerellales</taxon>
        <taxon>Extremaceae</taxon>
        <taxon>Extremus</taxon>
    </lineage>
</organism>
<accession>A0AAJ0DNY0</accession>
<dbReference type="PANTHER" id="PTHR37574:SF1">
    <property type="entry name" value="LIPASE B"/>
    <property type="match status" value="1"/>
</dbReference>
<evidence type="ECO:0000313" key="4">
    <source>
        <dbReference type="Proteomes" id="UP001271007"/>
    </source>
</evidence>
<gene>
    <name evidence="3" type="ORF">LTR09_005163</name>
</gene>
<dbReference type="PANTHER" id="PTHR37574">
    <property type="entry name" value="LIPASE B"/>
    <property type="match status" value="1"/>
</dbReference>
<feature type="chain" id="PRO_5042543862" description="Lipase B" evidence="2">
    <location>
        <begin position="20"/>
        <end position="305"/>
    </location>
</feature>
<evidence type="ECO:0000256" key="2">
    <source>
        <dbReference type="SAM" id="SignalP"/>
    </source>
</evidence>
<evidence type="ECO:0000313" key="3">
    <source>
        <dbReference type="EMBL" id="KAK3053883.1"/>
    </source>
</evidence>
<protein>
    <recommendedName>
        <fullName evidence="5">Lipase B</fullName>
    </recommendedName>
</protein>
<reference evidence="3" key="1">
    <citation type="submission" date="2023-04" db="EMBL/GenBank/DDBJ databases">
        <title>Black Yeasts Isolated from many extreme environments.</title>
        <authorList>
            <person name="Coleine C."/>
            <person name="Stajich J.E."/>
            <person name="Selbmann L."/>
        </authorList>
    </citation>
    <scope>NUCLEOTIDE SEQUENCE</scope>
    <source>
        <strain evidence="3">CCFEE 5312</strain>
    </source>
</reference>
<keyword evidence="4" id="KW-1185">Reference proteome</keyword>
<comment type="caution">
    <text evidence="3">The sequence shown here is derived from an EMBL/GenBank/DDBJ whole genome shotgun (WGS) entry which is preliminary data.</text>
</comment>
<dbReference type="InterPro" id="IPR029058">
    <property type="entry name" value="AB_hydrolase_fold"/>
</dbReference>
<sequence>MPFISYLLSIALLFHAGIAEPQPQGLVGDLVGVVDDLPLVSGVLSDLATTLGAASALLAKPTAVKQAASRLSSIAADLVEAGLTPDNVVDAFDFVEGILDGENSENNNNPRNPSPPAYPKANRKDAPYSLTKQQLRAAIYIPDTFQCGRKGAPQPAILVPGTGNTGYIAHIGSYIPVLQGSDIADPVWLNIPGFLLGDAQVNAEYVAYAINYIYGISNRRNVAVVTWSQGGLDAQWAFKYWPSTRQRVTDLVAFSPDYHGTVLANLIDLGEPLPPSVIQQEYNSNYVTTLRRNGGDSAYVPTTNV</sequence>
<evidence type="ECO:0000256" key="1">
    <source>
        <dbReference type="SAM" id="MobiDB-lite"/>
    </source>
</evidence>
<dbReference type="InterPro" id="IPR053228">
    <property type="entry name" value="Stereospecific_Lipase"/>
</dbReference>
<evidence type="ECO:0008006" key="5">
    <source>
        <dbReference type="Google" id="ProtNLM"/>
    </source>
</evidence>
<feature type="region of interest" description="Disordered" evidence="1">
    <location>
        <begin position="100"/>
        <end position="125"/>
    </location>
</feature>
<dbReference type="Gene3D" id="3.40.50.1820">
    <property type="entry name" value="alpha/beta hydrolase"/>
    <property type="match status" value="1"/>
</dbReference>
<proteinExistence type="predicted"/>
<keyword evidence="2" id="KW-0732">Signal</keyword>
<name>A0AAJ0DNY0_9PEZI</name>